<dbReference type="EMBL" id="GBRH01193433">
    <property type="protein sequence ID" value="JAE04463.1"/>
    <property type="molecule type" value="Transcribed_RNA"/>
</dbReference>
<organism evidence="2">
    <name type="scientific">Arundo donax</name>
    <name type="common">Giant reed</name>
    <name type="synonym">Donax arundinaceus</name>
    <dbReference type="NCBI Taxonomy" id="35708"/>
    <lineage>
        <taxon>Eukaryota</taxon>
        <taxon>Viridiplantae</taxon>
        <taxon>Streptophyta</taxon>
        <taxon>Embryophyta</taxon>
        <taxon>Tracheophyta</taxon>
        <taxon>Spermatophyta</taxon>
        <taxon>Magnoliopsida</taxon>
        <taxon>Liliopsida</taxon>
        <taxon>Poales</taxon>
        <taxon>Poaceae</taxon>
        <taxon>PACMAD clade</taxon>
        <taxon>Arundinoideae</taxon>
        <taxon>Arundineae</taxon>
        <taxon>Arundo</taxon>
    </lineage>
</organism>
<feature type="transmembrane region" description="Helical" evidence="1">
    <location>
        <begin position="13"/>
        <end position="35"/>
    </location>
</feature>
<accession>A0A0A9F877</accession>
<sequence>MCTSHSSVGLSRLSFHIFATNWSMLICVFVMISVFGRQDCTTVIFEPR</sequence>
<proteinExistence type="predicted"/>
<reference evidence="2" key="2">
    <citation type="journal article" date="2015" name="Data Brief">
        <title>Shoot transcriptome of the giant reed, Arundo donax.</title>
        <authorList>
            <person name="Barrero R.A."/>
            <person name="Guerrero F.D."/>
            <person name="Moolhuijzen P."/>
            <person name="Goolsby J.A."/>
            <person name="Tidwell J."/>
            <person name="Bellgard S.E."/>
            <person name="Bellgard M.I."/>
        </authorList>
    </citation>
    <scope>NUCLEOTIDE SEQUENCE</scope>
    <source>
        <tissue evidence="2">Shoot tissue taken approximately 20 cm above the soil surface</tissue>
    </source>
</reference>
<keyword evidence="1" id="KW-1133">Transmembrane helix</keyword>
<protein>
    <submittedName>
        <fullName evidence="2">Uncharacterized protein</fullName>
    </submittedName>
</protein>
<name>A0A0A9F877_ARUDO</name>
<reference evidence="2" key="1">
    <citation type="submission" date="2014-09" db="EMBL/GenBank/DDBJ databases">
        <authorList>
            <person name="Magalhaes I.L.F."/>
            <person name="Oliveira U."/>
            <person name="Santos F.R."/>
            <person name="Vidigal T.H.D.A."/>
            <person name="Brescovit A.D."/>
            <person name="Santos A.J."/>
        </authorList>
    </citation>
    <scope>NUCLEOTIDE SEQUENCE</scope>
    <source>
        <tissue evidence="2">Shoot tissue taken approximately 20 cm above the soil surface</tissue>
    </source>
</reference>
<evidence type="ECO:0000313" key="2">
    <source>
        <dbReference type="EMBL" id="JAE04463.1"/>
    </source>
</evidence>
<keyword evidence="1" id="KW-0472">Membrane</keyword>
<dbReference type="AlphaFoldDB" id="A0A0A9F877"/>
<keyword evidence="1" id="KW-0812">Transmembrane</keyword>
<evidence type="ECO:0000256" key="1">
    <source>
        <dbReference type="SAM" id="Phobius"/>
    </source>
</evidence>